<evidence type="ECO:0000313" key="2">
    <source>
        <dbReference type="Proteomes" id="UP000198654"/>
    </source>
</evidence>
<dbReference type="RefSeq" id="WP_245703891.1">
    <property type="nucleotide sequence ID" value="NZ_FNGI01000001.1"/>
</dbReference>
<sequence length="98" mass="10984">MVSYDATPDCTEFLASDAPEVLAFLERDADEQLRQLRSSDLEFVRVLEDVIELLVAKGVISFTDLPDAAREKLMSRQSLRRQVNSVDLIGDQDDVGLI</sequence>
<organism evidence="1 2">
    <name type="scientific">Modicisalibacter muralis</name>
    <dbReference type="NCBI Taxonomy" id="119000"/>
    <lineage>
        <taxon>Bacteria</taxon>
        <taxon>Pseudomonadati</taxon>
        <taxon>Pseudomonadota</taxon>
        <taxon>Gammaproteobacteria</taxon>
        <taxon>Oceanospirillales</taxon>
        <taxon>Halomonadaceae</taxon>
        <taxon>Modicisalibacter</taxon>
    </lineage>
</organism>
<name>A0A1G9FB32_9GAMM</name>
<dbReference type="Proteomes" id="UP000198654">
    <property type="component" value="Unassembled WGS sequence"/>
</dbReference>
<dbReference type="STRING" id="119000.SAMN05661010_00317"/>
<dbReference type="AlphaFoldDB" id="A0A1G9FB32"/>
<reference evidence="1 2" key="1">
    <citation type="submission" date="2016-10" db="EMBL/GenBank/DDBJ databases">
        <authorList>
            <person name="de Groot N.N."/>
        </authorList>
    </citation>
    <scope>NUCLEOTIDE SEQUENCE [LARGE SCALE GENOMIC DNA]</scope>
    <source>
        <strain evidence="1 2">DSM 14789</strain>
    </source>
</reference>
<gene>
    <name evidence="1" type="ORF">SAMN05661010_00317</name>
</gene>
<protein>
    <recommendedName>
        <fullName evidence="3">Tryptophan synthase subunit beta like protein</fullName>
    </recommendedName>
</protein>
<evidence type="ECO:0008006" key="3">
    <source>
        <dbReference type="Google" id="ProtNLM"/>
    </source>
</evidence>
<keyword evidence="2" id="KW-1185">Reference proteome</keyword>
<accession>A0A1G9FB32</accession>
<evidence type="ECO:0000313" key="1">
    <source>
        <dbReference type="EMBL" id="SDK85632.1"/>
    </source>
</evidence>
<proteinExistence type="predicted"/>
<dbReference type="EMBL" id="FNGI01000001">
    <property type="protein sequence ID" value="SDK85632.1"/>
    <property type="molecule type" value="Genomic_DNA"/>
</dbReference>